<name>A0ACC0V690_9HYPO</name>
<protein>
    <submittedName>
        <fullName evidence="1">Uncharacterized protein</fullName>
    </submittedName>
</protein>
<sequence length="650" mass="71751">MTVERRPVCHRCAQIKQACDGNVPCSRCLRLSLPCRPREMSDGCIVATTPPDDAPKARIKRVQTGCLMCKQRKKKCDEIKPKCGDCRRLCLDCHWPPDRRAKETARKTAAKQAVAEPMRMNGLPYAETYGVNMSEQQYVQSTPSTGQASGMSSLSPEVSQSLVIRGGSPTINTPHSGRADSISSMDYRRPVIKSEFDMTDMPVNVWDLGRASSPQLLDAYTPASTGSSSDSADGGSLSLYVLQLMPQLQSPHDRALLNHYSTIVSSLLSRRSSIDNPYVRYLLPMAQSNELILHCLLALSGNHWRKMQPSMGNRGLVHQGQATSSLARLLPHVDGNNADIALVSSLLLCMTELFDGTSEGWKLHLKGAKRLLAALRRKHGEGWTGYHKFLLRLSRFLDSAATVSTCRPPLMEDEARDAELLEGASSGTHDDEDSAVYGIPKNLFHLVDQINSLADKRKTRVDARSEAVFRAEAAQVEERIHDWPYEYGGVARAVQTSSTRSSSGGSSLGGDGKDGGGDGDALHATLAFQHALRLRLHQIVEGYELDHARVAEGVAGILDNVQVIRYGSPLEACLMFPLVMAGGACWKLEQRVVIRDRLMVMERTCGFGYVYNARDLVERVWARRDQAEGTGQIVNWARIRYEEMHGLVVF</sequence>
<keyword evidence="2" id="KW-1185">Reference proteome</keyword>
<reference evidence="1" key="1">
    <citation type="submission" date="2022-10" db="EMBL/GenBank/DDBJ databases">
        <title>Complete Genome of Trichothecium roseum strain YXFP-22015, a Plant Pathogen Isolated from Citrus.</title>
        <authorList>
            <person name="Wang Y."/>
            <person name="Zhu L."/>
        </authorList>
    </citation>
    <scope>NUCLEOTIDE SEQUENCE</scope>
    <source>
        <strain evidence="1">YXFP-22015</strain>
    </source>
</reference>
<evidence type="ECO:0000313" key="2">
    <source>
        <dbReference type="Proteomes" id="UP001163324"/>
    </source>
</evidence>
<accession>A0ACC0V690</accession>
<organism evidence="1 2">
    <name type="scientific">Trichothecium roseum</name>
    <dbReference type="NCBI Taxonomy" id="47278"/>
    <lineage>
        <taxon>Eukaryota</taxon>
        <taxon>Fungi</taxon>
        <taxon>Dikarya</taxon>
        <taxon>Ascomycota</taxon>
        <taxon>Pezizomycotina</taxon>
        <taxon>Sordariomycetes</taxon>
        <taxon>Hypocreomycetidae</taxon>
        <taxon>Hypocreales</taxon>
        <taxon>Hypocreales incertae sedis</taxon>
        <taxon>Trichothecium</taxon>
    </lineage>
</organism>
<comment type="caution">
    <text evidence="1">The sequence shown here is derived from an EMBL/GenBank/DDBJ whole genome shotgun (WGS) entry which is preliminary data.</text>
</comment>
<proteinExistence type="predicted"/>
<dbReference type="Proteomes" id="UP001163324">
    <property type="component" value="Chromosome 3"/>
</dbReference>
<evidence type="ECO:0000313" key="1">
    <source>
        <dbReference type="EMBL" id="KAI9901931.1"/>
    </source>
</evidence>
<gene>
    <name evidence="1" type="ORF">N3K66_003748</name>
</gene>
<dbReference type="EMBL" id="CM047942">
    <property type="protein sequence ID" value="KAI9901931.1"/>
    <property type="molecule type" value="Genomic_DNA"/>
</dbReference>